<name>A0A4Y2FR15_ARAVE</name>
<evidence type="ECO:0000313" key="1">
    <source>
        <dbReference type="EMBL" id="GBM42996.1"/>
    </source>
</evidence>
<comment type="caution">
    <text evidence="1">The sequence shown here is derived from an EMBL/GenBank/DDBJ whole genome shotgun (WGS) entry which is preliminary data.</text>
</comment>
<sequence length="101" mass="11992">MKESSTYHQFWSVVGLRVPQTGEIEKKFTFENGALISWNLGQLFEEISANFWSKLRENQQFSNLEAPTFFSRTIHVYNVVLRQERNAPMRIFFFTSSYLSR</sequence>
<organism evidence="1 2">
    <name type="scientific">Araneus ventricosus</name>
    <name type="common">Orbweaver spider</name>
    <name type="synonym">Epeira ventricosa</name>
    <dbReference type="NCBI Taxonomy" id="182803"/>
    <lineage>
        <taxon>Eukaryota</taxon>
        <taxon>Metazoa</taxon>
        <taxon>Ecdysozoa</taxon>
        <taxon>Arthropoda</taxon>
        <taxon>Chelicerata</taxon>
        <taxon>Arachnida</taxon>
        <taxon>Araneae</taxon>
        <taxon>Araneomorphae</taxon>
        <taxon>Entelegynae</taxon>
        <taxon>Araneoidea</taxon>
        <taxon>Araneidae</taxon>
        <taxon>Araneus</taxon>
    </lineage>
</organism>
<dbReference type="EMBL" id="BGPR01001013">
    <property type="protein sequence ID" value="GBM42996.1"/>
    <property type="molecule type" value="Genomic_DNA"/>
</dbReference>
<evidence type="ECO:0000313" key="2">
    <source>
        <dbReference type="Proteomes" id="UP000499080"/>
    </source>
</evidence>
<gene>
    <name evidence="1" type="ORF">AVEN_88599_1</name>
</gene>
<reference evidence="1 2" key="1">
    <citation type="journal article" date="2019" name="Sci. Rep.">
        <title>Orb-weaving spider Araneus ventricosus genome elucidates the spidroin gene catalogue.</title>
        <authorList>
            <person name="Kono N."/>
            <person name="Nakamura H."/>
            <person name="Ohtoshi R."/>
            <person name="Moran D.A.P."/>
            <person name="Shinohara A."/>
            <person name="Yoshida Y."/>
            <person name="Fujiwara M."/>
            <person name="Mori M."/>
            <person name="Tomita M."/>
            <person name="Arakawa K."/>
        </authorList>
    </citation>
    <scope>NUCLEOTIDE SEQUENCE [LARGE SCALE GENOMIC DNA]</scope>
</reference>
<proteinExistence type="predicted"/>
<accession>A0A4Y2FR15</accession>
<keyword evidence="2" id="KW-1185">Reference proteome</keyword>
<dbReference type="AlphaFoldDB" id="A0A4Y2FR15"/>
<dbReference type="Proteomes" id="UP000499080">
    <property type="component" value="Unassembled WGS sequence"/>
</dbReference>
<protein>
    <submittedName>
        <fullName evidence="1">Uncharacterized protein</fullName>
    </submittedName>
</protein>